<keyword evidence="1" id="KW-0472">Membrane</keyword>
<feature type="transmembrane region" description="Helical" evidence="1">
    <location>
        <begin position="12"/>
        <end position="30"/>
    </location>
</feature>
<accession>A0A4Y7WYI8</accession>
<feature type="transmembrane region" description="Helical" evidence="1">
    <location>
        <begin position="42"/>
        <end position="65"/>
    </location>
</feature>
<proteinExistence type="predicted"/>
<dbReference type="RefSeq" id="WP_010897451.1">
    <property type="nucleotide sequence ID" value="NZ_CP040441.1"/>
</dbReference>
<dbReference type="GeneID" id="87596906"/>
<dbReference type="PATRIC" id="fig|136160.3.peg.3035"/>
<gene>
    <name evidence="2" type="ORF">AMD02_13005</name>
</gene>
<dbReference type="AlphaFoldDB" id="A0A0M0KLG7"/>
<organism evidence="2">
    <name type="scientific">Halalkalibacterium halodurans</name>
    <name type="common">Bacillus halodurans</name>
    <dbReference type="NCBI Taxonomy" id="86665"/>
    <lineage>
        <taxon>Bacteria</taxon>
        <taxon>Bacillati</taxon>
        <taxon>Bacillota</taxon>
        <taxon>Bacilli</taxon>
        <taxon>Bacillales</taxon>
        <taxon>Bacillaceae</taxon>
        <taxon>Halalkalibacterium (ex Joshi et al. 2022)</taxon>
    </lineage>
</organism>
<comment type="caution">
    <text evidence="2">The sequence shown here is derived from an EMBL/GenBank/DDBJ whole genome shotgun (WGS) entry which is preliminary data.</text>
</comment>
<sequence>MFETWNKYGAKSAIVFAGGIILIGIFQIMISIDVAMWERLGISVLFILIISGFMYGYYKLITFLVKHLSSR</sequence>
<keyword evidence="1" id="KW-1133">Transmembrane helix</keyword>
<reference evidence="2" key="1">
    <citation type="submission" date="2015-08" db="EMBL/GenBank/DDBJ databases">
        <title>Complete DNA Sequence of Pseudomonas syringae pv. actinidiae, the Causal Agent of Kiwifruit Canker Disease.</title>
        <authorList>
            <person name="Rikkerink E.H.A."/>
            <person name="Fineran P.C."/>
        </authorList>
    </citation>
    <scope>NUCLEOTIDE SEQUENCE</scope>
    <source>
        <strain evidence="2">DSM 13666</strain>
    </source>
</reference>
<accession>A0A0M0KLG7</accession>
<name>A0A0M0KLG7_ALKHA</name>
<protein>
    <submittedName>
        <fullName evidence="2">Uncharacterized protein</fullName>
    </submittedName>
</protein>
<evidence type="ECO:0000256" key="1">
    <source>
        <dbReference type="SAM" id="Phobius"/>
    </source>
</evidence>
<dbReference type="EMBL" id="LILD01000001">
    <property type="protein sequence ID" value="KOO39664.1"/>
    <property type="molecule type" value="Genomic_DNA"/>
</dbReference>
<evidence type="ECO:0000313" key="2">
    <source>
        <dbReference type="EMBL" id="KOO39664.1"/>
    </source>
</evidence>
<keyword evidence="1" id="KW-0812">Transmembrane</keyword>